<proteinExistence type="predicted"/>
<feature type="region of interest" description="Disordered" evidence="3">
    <location>
        <begin position="394"/>
        <end position="466"/>
    </location>
</feature>
<gene>
    <name evidence="5" type="ORF">CGGC5_6069</name>
</gene>
<dbReference type="InterPro" id="IPR011043">
    <property type="entry name" value="Gal_Oxase/kelch_b-propeller"/>
</dbReference>
<dbReference type="PANTHER" id="PTHR46228">
    <property type="entry name" value="KELCH DOMAIN-CONTAINING PROTEIN"/>
    <property type="match status" value="1"/>
</dbReference>
<keyword evidence="2" id="KW-0677">Repeat</keyword>
<evidence type="ECO:0000256" key="3">
    <source>
        <dbReference type="SAM" id="MobiDB-lite"/>
    </source>
</evidence>
<keyword evidence="4" id="KW-1133">Transmembrane helix</keyword>
<dbReference type="PANTHER" id="PTHR46228:SF2">
    <property type="entry name" value="KELCH REPEAT PROTEIN (AFU_ORTHOLOGUE AFUA_4G14350)"/>
    <property type="match status" value="1"/>
</dbReference>
<dbReference type="InterPro" id="IPR015915">
    <property type="entry name" value="Kelch-typ_b-propeller"/>
</dbReference>
<evidence type="ECO:0000256" key="1">
    <source>
        <dbReference type="ARBA" id="ARBA00022441"/>
    </source>
</evidence>
<feature type="transmembrane region" description="Helical" evidence="4">
    <location>
        <begin position="359"/>
        <end position="384"/>
    </location>
</feature>
<dbReference type="STRING" id="1213859.L2G6T4"/>
<dbReference type="EMBL" id="KB020632">
    <property type="protein sequence ID" value="ELA34095.1"/>
    <property type="molecule type" value="Genomic_DNA"/>
</dbReference>
<dbReference type="AlphaFoldDB" id="L2G6T4"/>
<evidence type="ECO:0000256" key="2">
    <source>
        <dbReference type="ARBA" id="ARBA00022737"/>
    </source>
</evidence>
<feature type="compositionally biased region" description="Basic and acidic residues" evidence="3">
    <location>
        <begin position="447"/>
        <end position="460"/>
    </location>
</feature>
<protein>
    <submittedName>
        <fullName evidence="5">Kelch repeat protein</fullName>
    </submittedName>
</protein>
<dbReference type="HOGENOM" id="CLU_012508_3_1_1"/>
<keyword evidence="4" id="KW-0812">Transmembrane</keyword>
<dbReference type="Gene3D" id="2.120.10.80">
    <property type="entry name" value="Kelch-type beta propeller"/>
    <property type="match status" value="1"/>
</dbReference>
<evidence type="ECO:0000313" key="5">
    <source>
        <dbReference type="EMBL" id="ELA34095.1"/>
    </source>
</evidence>
<evidence type="ECO:0000256" key="4">
    <source>
        <dbReference type="SAM" id="Phobius"/>
    </source>
</evidence>
<organism evidence="5">
    <name type="scientific">Colletotrichum fructicola (strain Nara gc5)</name>
    <name type="common">Anthracnose fungus</name>
    <name type="synonym">Colletotrichum gloeosporioides (strain Nara gc5)</name>
    <dbReference type="NCBI Taxonomy" id="1213859"/>
    <lineage>
        <taxon>Eukaryota</taxon>
        <taxon>Fungi</taxon>
        <taxon>Dikarya</taxon>
        <taxon>Ascomycota</taxon>
        <taxon>Pezizomycotina</taxon>
        <taxon>Sordariomycetes</taxon>
        <taxon>Hypocreomycetidae</taxon>
        <taxon>Glomerellales</taxon>
        <taxon>Glomerellaceae</taxon>
        <taxon>Colletotrichum</taxon>
        <taxon>Colletotrichum gloeosporioides species complex</taxon>
    </lineage>
</organism>
<dbReference type="Pfam" id="PF24681">
    <property type="entry name" value="Kelch_KLHDC2_KLHL20_DRC7"/>
    <property type="match status" value="1"/>
</dbReference>
<sequence>MPRLNFQAIWRDHNSRGFYVWGGETPYKNKVKPSNIWLFEADQNGKGFWKNATIDNREDFNRLKQPKGGAYAQSKNMAYYFGGFASPKTDSSIAGFERERVALPGLVSYNMSSMQVANTSSDGFGDYNTFRDGSMEAIPFGPEGLLLVLGGSQAPPLANTDEDWNLMDFRHVFIYDLKARKWHKQQTTGDQPTPRDKFCTVGVDGPNNTFDIFMYGGRIGKDGISDEVHVLTLPGFRFFKAKSPGSTTARLNHACVLIGNRHMLSIGGSSDYEPPASWNNRDPWTRGLGVFDLTQMTWSNKYNGTAAKYDSPAVVRQWYDSGGMNEIAWNKDVESLFALKPTSDPTSNARPDEVAKPNVGAIVGAVVGGVVGLALTIGLVLFFLRRKKRKAAEAEYVSDETTANPPAYEKRGPEIQQAPGLDDIAHRTSAAPDVHEMSGNLTAVELPGDHGTYEENHSNNRNEVAG</sequence>
<accession>L2G6T4</accession>
<keyword evidence="4" id="KW-0472">Membrane</keyword>
<reference evidence="5" key="1">
    <citation type="submission" date="2012-08" db="EMBL/GenBank/DDBJ databases">
        <title>Genome analysis of Colletotrichum orbiculare and Colletotrichum fructicola.</title>
        <authorList>
            <person name="Gan P.H.P."/>
            <person name="Ikeda K."/>
            <person name="Irieda H."/>
            <person name="Narusaka M."/>
            <person name="O'Connell R.J."/>
            <person name="Narusaka Y."/>
            <person name="Takano Y."/>
            <person name="Kubo Y."/>
            <person name="Shirasu K."/>
        </authorList>
    </citation>
    <scope>NUCLEOTIDE SEQUENCE</scope>
    <source>
        <strain evidence="5">Nara gc5</strain>
    </source>
</reference>
<keyword evidence="1" id="KW-0880">Kelch repeat</keyword>
<dbReference type="SUPFAM" id="SSF50965">
    <property type="entry name" value="Galactose oxidase, central domain"/>
    <property type="match status" value="1"/>
</dbReference>
<name>L2G6T4_COLFN</name>